<sequence length="140" mass="15403">MVRSSKPRTSSPPAPTWLLAEITYIRSTVFLPKSSPNICKKCEGRGEGKAQQSCCLCVCVSLCVCMCVHAHALSRVQPFATPWIIVHQAPLSMGILQARILECIAISYSRGSSQPRDRNQVFCISCIGRPNAFTFGQTRD</sequence>
<organism evidence="1 2">
    <name type="scientific">Rangifer tarandus platyrhynchus</name>
    <name type="common">Svalbard reindeer</name>
    <dbReference type="NCBI Taxonomy" id="3082113"/>
    <lineage>
        <taxon>Eukaryota</taxon>
        <taxon>Metazoa</taxon>
        <taxon>Chordata</taxon>
        <taxon>Craniata</taxon>
        <taxon>Vertebrata</taxon>
        <taxon>Euteleostomi</taxon>
        <taxon>Mammalia</taxon>
        <taxon>Eutheria</taxon>
        <taxon>Laurasiatheria</taxon>
        <taxon>Artiodactyla</taxon>
        <taxon>Ruminantia</taxon>
        <taxon>Pecora</taxon>
        <taxon>Cervidae</taxon>
        <taxon>Odocoileinae</taxon>
        <taxon>Rangifer</taxon>
    </lineage>
</organism>
<dbReference type="Proteomes" id="UP001162501">
    <property type="component" value="Chromosome 20"/>
</dbReference>
<proteinExistence type="predicted"/>
<dbReference type="EMBL" id="OX596104">
    <property type="protein sequence ID" value="CAN0023086.1"/>
    <property type="molecule type" value="Genomic_DNA"/>
</dbReference>
<reference evidence="1" key="2">
    <citation type="submission" date="2025-03" db="EMBL/GenBank/DDBJ databases">
        <authorList>
            <consortium name="ELIXIR-Norway"/>
            <consortium name="Elixir Norway"/>
        </authorList>
    </citation>
    <scope>NUCLEOTIDE SEQUENCE</scope>
</reference>
<protein>
    <submittedName>
        <fullName evidence="1">Uncharacterized protein</fullName>
    </submittedName>
</protein>
<name>A0AC59YW10_RANTA</name>
<accession>A0AC59YW10</accession>
<evidence type="ECO:0000313" key="2">
    <source>
        <dbReference type="Proteomes" id="UP001162501"/>
    </source>
</evidence>
<gene>
    <name evidence="1" type="ORF">MRATA1EN22A_LOCUS10893</name>
</gene>
<reference evidence="1" key="1">
    <citation type="submission" date="2023-05" db="EMBL/GenBank/DDBJ databases">
        <authorList>
            <consortium name="ELIXIR-Norway"/>
        </authorList>
    </citation>
    <scope>NUCLEOTIDE SEQUENCE</scope>
</reference>
<evidence type="ECO:0000313" key="1">
    <source>
        <dbReference type="EMBL" id="CAN0023086.1"/>
    </source>
</evidence>